<dbReference type="InterPro" id="IPR003660">
    <property type="entry name" value="HAMP_dom"/>
</dbReference>
<evidence type="ECO:0000259" key="8">
    <source>
        <dbReference type="PROSITE" id="PS50111"/>
    </source>
</evidence>
<evidence type="ECO:0000256" key="3">
    <source>
        <dbReference type="ARBA" id="ARBA00022989"/>
    </source>
</evidence>
<accession>A0A4Z1C616</accession>
<dbReference type="Proteomes" id="UP000298325">
    <property type="component" value="Unassembled WGS sequence"/>
</dbReference>
<dbReference type="AlphaFoldDB" id="A0A4Z1C616"/>
<evidence type="ECO:0000259" key="9">
    <source>
        <dbReference type="PROSITE" id="PS50885"/>
    </source>
</evidence>
<evidence type="ECO:0000313" key="11">
    <source>
        <dbReference type="Proteomes" id="UP000298325"/>
    </source>
</evidence>
<sequence length="623" mass="67696">MSWKRKLQVLVVVTFLGLLLLTISALQGVDEVTDSFKARGEATVYERTSLALLLQWLKIESASAGLQANELEQYRGQLTELISISTQLVQMSGELEGSAIEASAGNIQEHAKNYRSLRNEWLALNQKLGLSNDDGLRARLAEIINDDLRNIGLSIMDDDINQAIAGLQQMLANQGSDASSAVFEAIDSMRALVEKMGWEDNSIGEAVLNFSSTITLTNELLQQIKAIETRLGRTGASLEAAIENQNQNLHSGLIAETSQRAAKAREESIWRVAGTSTLVITVLVLTLIWTSRTLVRRLTEITGLLSRVAKGDLSHRLETGQNPHDEFNQLGRAANHMMDDVSAVIRQVIEGNRDLDTLQGELRNLMSRMTLNSEHVEMQTEQTASAVQEIAQTTTDISSRTANVNQSAHEADASALAGSRVIKTSVDNMHSLSLKIGKAHEQASLLRETGTKVNRIVDVINSLAEQTNLLALNAAIEAARAGEAGRGFSVVAEEVRSLAEKTVAATSGVAEIVDSLNRETRDICELMEQGLDEALRSQETAEQAGGAIDEITRSVGKLASELDQVLASVKGISTTTEDIAHKVEQIQVSAMESRTVRTQLENHTLNLSSQAATLTNTSSRFQL</sequence>
<comment type="caution">
    <text evidence="10">The sequence shown here is derived from an EMBL/GenBank/DDBJ whole genome shotgun (WGS) entry which is preliminary data.</text>
</comment>
<dbReference type="SUPFAM" id="SSF58104">
    <property type="entry name" value="Methyl-accepting chemotaxis protein (MCP) signaling domain"/>
    <property type="match status" value="1"/>
</dbReference>
<feature type="domain" description="Methyl-accepting transducer" evidence="8">
    <location>
        <begin position="351"/>
        <end position="587"/>
    </location>
</feature>
<evidence type="ECO:0000313" key="10">
    <source>
        <dbReference type="EMBL" id="TGN38745.1"/>
    </source>
</evidence>
<dbReference type="PROSITE" id="PS50885">
    <property type="entry name" value="HAMP"/>
    <property type="match status" value="1"/>
</dbReference>
<gene>
    <name evidence="10" type="ORF">E5Q11_13470</name>
</gene>
<dbReference type="SMART" id="SM00283">
    <property type="entry name" value="MA"/>
    <property type="match status" value="1"/>
</dbReference>
<evidence type="ECO:0000256" key="2">
    <source>
        <dbReference type="ARBA" id="ARBA00022692"/>
    </source>
</evidence>
<dbReference type="Gene3D" id="1.10.287.950">
    <property type="entry name" value="Methyl-accepting chemotaxis protein"/>
    <property type="match status" value="1"/>
</dbReference>
<evidence type="ECO:0000256" key="5">
    <source>
        <dbReference type="ARBA" id="ARBA00023224"/>
    </source>
</evidence>
<dbReference type="CDD" id="cd06225">
    <property type="entry name" value="HAMP"/>
    <property type="match status" value="1"/>
</dbReference>
<name>A0A4Z1C616_9GAMM</name>
<dbReference type="Pfam" id="PF00015">
    <property type="entry name" value="MCPsignal"/>
    <property type="match status" value="1"/>
</dbReference>
<evidence type="ECO:0000256" key="7">
    <source>
        <dbReference type="PROSITE-ProRule" id="PRU00284"/>
    </source>
</evidence>
<dbReference type="GO" id="GO:0006935">
    <property type="term" value="P:chemotaxis"/>
    <property type="evidence" value="ECO:0007669"/>
    <property type="project" value="UniProtKB-ARBA"/>
</dbReference>
<evidence type="ECO:0000256" key="6">
    <source>
        <dbReference type="ARBA" id="ARBA00029447"/>
    </source>
</evidence>
<keyword evidence="4" id="KW-0472">Membrane</keyword>
<dbReference type="PANTHER" id="PTHR32089:SF119">
    <property type="entry name" value="METHYL-ACCEPTING CHEMOTAXIS PROTEIN CTPL"/>
    <property type="match status" value="1"/>
</dbReference>
<comment type="subcellular location">
    <subcellularLocation>
        <location evidence="1">Membrane</location>
        <topology evidence="1">Multi-pass membrane protein</topology>
    </subcellularLocation>
</comment>
<evidence type="ECO:0000256" key="4">
    <source>
        <dbReference type="ARBA" id="ARBA00023136"/>
    </source>
</evidence>
<proteinExistence type="inferred from homology"/>
<comment type="similarity">
    <text evidence="6">Belongs to the methyl-accepting chemotaxis (MCP) protein family.</text>
</comment>
<dbReference type="SMART" id="SM00304">
    <property type="entry name" value="HAMP"/>
    <property type="match status" value="1"/>
</dbReference>
<keyword evidence="3" id="KW-1133">Transmembrane helix</keyword>
<dbReference type="EMBL" id="SRPF01000004">
    <property type="protein sequence ID" value="TGN38745.1"/>
    <property type="molecule type" value="Genomic_DNA"/>
</dbReference>
<feature type="domain" description="HAMP" evidence="9">
    <location>
        <begin position="292"/>
        <end position="346"/>
    </location>
</feature>
<dbReference type="GO" id="GO:0016020">
    <property type="term" value="C:membrane"/>
    <property type="evidence" value="ECO:0007669"/>
    <property type="project" value="UniProtKB-SubCell"/>
</dbReference>
<keyword evidence="5 7" id="KW-0807">Transducer</keyword>
<dbReference type="RefSeq" id="WP_135803971.1">
    <property type="nucleotide sequence ID" value="NZ_SRPF01000004.1"/>
</dbReference>
<reference evidence="10 11" key="1">
    <citation type="submission" date="2019-04" db="EMBL/GenBank/DDBJ databases">
        <authorList>
            <person name="Park S."/>
            <person name="Yoon J.-H."/>
        </authorList>
    </citation>
    <scope>NUCLEOTIDE SEQUENCE [LARGE SCALE GENOMIC DNA]</scope>
    <source>
        <strain evidence="10 11">HJM-18</strain>
    </source>
</reference>
<keyword evidence="2" id="KW-0812">Transmembrane</keyword>
<protein>
    <submittedName>
        <fullName evidence="10">Methyl-accepting chemotaxis protein</fullName>
    </submittedName>
</protein>
<dbReference type="InterPro" id="IPR004089">
    <property type="entry name" value="MCPsignal_dom"/>
</dbReference>
<organism evidence="10 11">
    <name type="scientific">Marinobacter confluentis</name>
    <dbReference type="NCBI Taxonomy" id="1697557"/>
    <lineage>
        <taxon>Bacteria</taxon>
        <taxon>Pseudomonadati</taxon>
        <taxon>Pseudomonadota</taxon>
        <taxon>Gammaproteobacteria</taxon>
        <taxon>Pseudomonadales</taxon>
        <taxon>Marinobacteraceae</taxon>
        <taxon>Marinobacter</taxon>
    </lineage>
</organism>
<dbReference type="GO" id="GO:0007165">
    <property type="term" value="P:signal transduction"/>
    <property type="evidence" value="ECO:0007669"/>
    <property type="project" value="UniProtKB-KW"/>
</dbReference>
<evidence type="ECO:0000256" key="1">
    <source>
        <dbReference type="ARBA" id="ARBA00004141"/>
    </source>
</evidence>
<dbReference type="Pfam" id="PF00672">
    <property type="entry name" value="HAMP"/>
    <property type="match status" value="1"/>
</dbReference>
<dbReference type="OrthoDB" id="6092731at2"/>
<dbReference type="PANTHER" id="PTHR32089">
    <property type="entry name" value="METHYL-ACCEPTING CHEMOTAXIS PROTEIN MCPB"/>
    <property type="match status" value="1"/>
</dbReference>
<keyword evidence="11" id="KW-1185">Reference proteome</keyword>
<dbReference type="PROSITE" id="PS50111">
    <property type="entry name" value="CHEMOTAXIS_TRANSDUC_2"/>
    <property type="match status" value="1"/>
</dbReference>